<evidence type="ECO:0000256" key="3">
    <source>
        <dbReference type="ARBA" id="ARBA00022448"/>
    </source>
</evidence>
<feature type="transmembrane region" description="Helical" evidence="9">
    <location>
        <begin position="194"/>
        <end position="215"/>
    </location>
</feature>
<dbReference type="PROSITE" id="PS50928">
    <property type="entry name" value="ABC_TM1"/>
    <property type="match status" value="1"/>
</dbReference>
<evidence type="ECO:0000256" key="9">
    <source>
        <dbReference type="RuleBase" id="RU363032"/>
    </source>
</evidence>
<feature type="transmembrane region" description="Helical" evidence="9">
    <location>
        <begin position="138"/>
        <end position="156"/>
    </location>
</feature>
<evidence type="ECO:0000313" key="11">
    <source>
        <dbReference type="EMBL" id="MFC0389042.1"/>
    </source>
</evidence>
<keyword evidence="3 9" id="KW-0813">Transport</keyword>
<evidence type="ECO:0000256" key="1">
    <source>
        <dbReference type="ARBA" id="ARBA00004429"/>
    </source>
</evidence>
<gene>
    <name evidence="11" type="ORF">ACFFIC_26350</name>
</gene>
<accession>A0ABV6IZP0</accession>
<evidence type="ECO:0000259" key="10">
    <source>
        <dbReference type="PROSITE" id="PS50928"/>
    </source>
</evidence>
<dbReference type="Pfam" id="PF00528">
    <property type="entry name" value="BPD_transp_1"/>
    <property type="match status" value="1"/>
</dbReference>
<comment type="caution">
    <text evidence="11">The sequence shown here is derived from an EMBL/GenBank/DDBJ whole genome shotgun (WGS) entry which is preliminary data.</text>
</comment>
<comment type="similarity">
    <text evidence="2">Belongs to the binding-protein-dependent transport system permease family. HisMQ subfamily.</text>
</comment>
<feature type="transmembrane region" description="Helical" evidence="9">
    <location>
        <begin position="24"/>
        <end position="49"/>
    </location>
</feature>
<keyword evidence="8 9" id="KW-0472">Membrane</keyword>
<dbReference type="SUPFAM" id="SSF161098">
    <property type="entry name" value="MetI-like"/>
    <property type="match status" value="1"/>
</dbReference>
<dbReference type="InterPro" id="IPR035906">
    <property type="entry name" value="MetI-like_sf"/>
</dbReference>
<feature type="transmembrane region" description="Helical" evidence="9">
    <location>
        <begin position="61"/>
        <end position="82"/>
    </location>
</feature>
<evidence type="ECO:0000256" key="5">
    <source>
        <dbReference type="ARBA" id="ARBA00022692"/>
    </source>
</evidence>
<keyword evidence="6" id="KW-0029">Amino-acid transport</keyword>
<dbReference type="InterPro" id="IPR043429">
    <property type="entry name" value="ArtM/GltK/GlnP/TcyL/YhdX-like"/>
</dbReference>
<dbReference type="Proteomes" id="UP001589789">
    <property type="component" value="Unassembled WGS sequence"/>
</dbReference>
<keyword evidence="5 9" id="KW-0812">Transmembrane</keyword>
<keyword evidence="12" id="KW-1185">Reference proteome</keyword>
<dbReference type="PANTHER" id="PTHR30614:SF0">
    <property type="entry name" value="L-CYSTINE TRANSPORT SYSTEM PERMEASE PROTEIN TCYL"/>
    <property type="match status" value="1"/>
</dbReference>
<evidence type="ECO:0000313" key="12">
    <source>
        <dbReference type="Proteomes" id="UP001589789"/>
    </source>
</evidence>
<dbReference type="Gene3D" id="1.10.3720.10">
    <property type="entry name" value="MetI-like"/>
    <property type="match status" value="1"/>
</dbReference>
<dbReference type="PANTHER" id="PTHR30614">
    <property type="entry name" value="MEMBRANE COMPONENT OF AMINO ACID ABC TRANSPORTER"/>
    <property type="match status" value="1"/>
</dbReference>
<evidence type="ECO:0000256" key="4">
    <source>
        <dbReference type="ARBA" id="ARBA00022475"/>
    </source>
</evidence>
<dbReference type="InterPro" id="IPR010065">
    <property type="entry name" value="AA_ABC_transptr_permease_3TM"/>
</dbReference>
<keyword evidence="4" id="KW-1003">Cell membrane</keyword>
<sequence length="223" mass="23891">MERLIDHYFNAAVMAGAFPEVLRGFGVTVLVSLCIIAFGLVFGLALALLRCVPFRPLRWLVAAYVDVFRTLPQLVIIIVLYFALPYLGFSLSPFATTVLALGAVLSAFASDIFFAAIMAVPRGQWDAARALGLRTERVFTRVVLPQAIVLAVPLLTNRAIAIAKGTALGSAVALPEALSSAQSVTAITANPSPLTLAAAFYLAFFIPLVVLSRWIERRAARAG</sequence>
<dbReference type="NCBIfam" id="TIGR01726">
    <property type="entry name" value="HEQRo_perm_3TM"/>
    <property type="match status" value="1"/>
</dbReference>
<comment type="subcellular location">
    <subcellularLocation>
        <location evidence="1">Cell inner membrane</location>
        <topology evidence="1">Multi-pass membrane protein</topology>
    </subcellularLocation>
    <subcellularLocation>
        <location evidence="9">Cell membrane</location>
        <topology evidence="9">Multi-pass membrane protein</topology>
    </subcellularLocation>
</comment>
<evidence type="ECO:0000256" key="8">
    <source>
        <dbReference type="ARBA" id="ARBA00023136"/>
    </source>
</evidence>
<keyword evidence="7 9" id="KW-1133">Transmembrane helix</keyword>
<evidence type="ECO:0000256" key="2">
    <source>
        <dbReference type="ARBA" id="ARBA00010072"/>
    </source>
</evidence>
<name>A0ABV6IZP0_9PROT</name>
<proteinExistence type="inferred from homology"/>
<reference evidence="11 12" key="1">
    <citation type="submission" date="2024-09" db="EMBL/GenBank/DDBJ databases">
        <authorList>
            <person name="Sun Q."/>
            <person name="Mori K."/>
        </authorList>
    </citation>
    <scope>NUCLEOTIDE SEQUENCE [LARGE SCALE GENOMIC DNA]</scope>
    <source>
        <strain evidence="11 12">CCM 7468</strain>
    </source>
</reference>
<protein>
    <submittedName>
        <fullName evidence="11">Amino acid ABC transporter permease</fullName>
    </submittedName>
</protein>
<dbReference type="CDD" id="cd06261">
    <property type="entry name" value="TM_PBP2"/>
    <property type="match status" value="1"/>
</dbReference>
<dbReference type="EMBL" id="JBHLVZ010000091">
    <property type="protein sequence ID" value="MFC0389042.1"/>
    <property type="molecule type" value="Genomic_DNA"/>
</dbReference>
<evidence type="ECO:0000256" key="7">
    <source>
        <dbReference type="ARBA" id="ARBA00022989"/>
    </source>
</evidence>
<feature type="transmembrane region" description="Helical" evidence="9">
    <location>
        <begin position="94"/>
        <end position="117"/>
    </location>
</feature>
<dbReference type="InterPro" id="IPR000515">
    <property type="entry name" value="MetI-like"/>
</dbReference>
<feature type="domain" description="ABC transmembrane type-1" evidence="10">
    <location>
        <begin position="25"/>
        <end position="215"/>
    </location>
</feature>
<dbReference type="RefSeq" id="WP_377056039.1">
    <property type="nucleotide sequence ID" value="NZ_JBHLVZ010000091.1"/>
</dbReference>
<organism evidence="11 12">
    <name type="scientific">Muricoccus vinaceus</name>
    <dbReference type="NCBI Taxonomy" id="424704"/>
    <lineage>
        <taxon>Bacteria</taxon>
        <taxon>Pseudomonadati</taxon>
        <taxon>Pseudomonadota</taxon>
        <taxon>Alphaproteobacteria</taxon>
        <taxon>Acetobacterales</taxon>
        <taxon>Roseomonadaceae</taxon>
        <taxon>Muricoccus</taxon>
    </lineage>
</organism>
<evidence type="ECO:0000256" key="6">
    <source>
        <dbReference type="ARBA" id="ARBA00022970"/>
    </source>
</evidence>